<keyword evidence="3" id="KW-0235">DNA replication</keyword>
<protein>
    <submittedName>
        <fullName evidence="6">Uncharacterized protein</fullName>
    </submittedName>
</protein>
<dbReference type="GO" id="GO:0003887">
    <property type="term" value="F:DNA-directed DNA polymerase activity"/>
    <property type="evidence" value="ECO:0007669"/>
    <property type="project" value="UniProtKB-KW"/>
</dbReference>
<gene>
    <name evidence="6" type="ORF">COV57_01305</name>
</gene>
<dbReference type="EMBL" id="PCWO01000019">
    <property type="protein sequence ID" value="PIR05020.1"/>
    <property type="molecule type" value="Genomic_DNA"/>
</dbReference>
<keyword evidence="1" id="KW-0808">Transferase</keyword>
<dbReference type="Proteomes" id="UP000229893">
    <property type="component" value="Unassembled WGS sequence"/>
</dbReference>
<dbReference type="Gene3D" id="3.40.50.300">
    <property type="entry name" value="P-loop containing nucleotide triphosphate hydrolases"/>
    <property type="match status" value="1"/>
</dbReference>
<dbReference type="PANTHER" id="PTHR34388:SF1">
    <property type="entry name" value="DNA POLYMERASE III SUBUNIT DELTA"/>
    <property type="match status" value="1"/>
</dbReference>
<name>A0A2H0N7Z8_9BACT</name>
<evidence type="ECO:0000313" key="6">
    <source>
        <dbReference type="EMBL" id="PIR05020.1"/>
    </source>
</evidence>
<evidence type="ECO:0000256" key="1">
    <source>
        <dbReference type="ARBA" id="ARBA00022679"/>
    </source>
</evidence>
<accession>A0A2H0N7Z8</accession>
<dbReference type="AlphaFoldDB" id="A0A2H0N7Z8"/>
<organism evidence="6 7">
    <name type="scientific">Candidatus Liptonbacteria bacterium CG11_big_fil_rev_8_21_14_0_20_35_14</name>
    <dbReference type="NCBI Taxonomy" id="1974634"/>
    <lineage>
        <taxon>Bacteria</taxon>
        <taxon>Candidatus Liptoniibacteriota</taxon>
    </lineage>
</organism>
<keyword evidence="4" id="KW-0239">DNA-directed DNA polymerase</keyword>
<dbReference type="GO" id="GO:0006261">
    <property type="term" value="P:DNA-templated DNA replication"/>
    <property type="evidence" value="ECO:0007669"/>
    <property type="project" value="TreeGrafter"/>
</dbReference>
<evidence type="ECO:0000256" key="5">
    <source>
        <dbReference type="SAM" id="Coils"/>
    </source>
</evidence>
<evidence type="ECO:0000256" key="3">
    <source>
        <dbReference type="ARBA" id="ARBA00022705"/>
    </source>
</evidence>
<comment type="caution">
    <text evidence="6">The sequence shown here is derived from an EMBL/GenBank/DDBJ whole genome shotgun (WGS) entry which is preliminary data.</text>
</comment>
<evidence type="ECO:0000313" key="7">
    <source>
        <dbReference type="Proteomes" id="UP000229893"/>
    </source>
</evidence>
<dbReference type="InterPro" id="IPR027417">
    <property type="entry name" value="P-loop_NTPase"/>
</dbReference>
<evidence type="ECO:0000256" key="4">
    <source>
        <dbReference type="ARBA" id="ARBA00022932"/>
    </source>
</evidence>
<dbReference type="GO" id="GO:0009360">
    <property type="term" value="C:DNA polymerase III complex"/>
    <property type="evidence" value="ECO:0007669"/>
    <property type="project" value="TreeGrafter"/>
</dbReference>
<evidence type="ECO:0000256" key="2">
    <source>
        <dbReference type="ARBA" id="ARBA00022695"/>
    </source>
</evidence>
<dbReference type="GO" id="GO:0003677">
    <property type="term" value="F:DNA binding"/>
    <property type="evidence" value="ECO:0007669"/>
    <property type="project" value="InterPro"/>
</dbReference>
<dbReference type="InterPro" id="IPR005790">
    <property type="entry name" value="DNA_polIII_delta"/>
</dbReference>
<sequence length="261" mass="30144">MLILLYGPNTYSLNKKLNHIKNQYHQKYIGISEQSFTSENEESLISLNQFCQNNSLFESNKLGIIKNLEDWPEKSIKKILEVNIENKNTTLIITSSKKPKALLSFLLKKPVTQEEFKTLNEKDIISLLKEECQRKKISLTKEALNLLIEKYQTDLNSITQELAKLSLLNKSAINDSDIRLINHEQNFDFFFLFKKLTGSITIGEKLTALHTLKYQNEDEAKIFNMLAGSWNIKKTEAANLDKDIKSGRLEYNEAILKLIIK</sequence>
<keyword evidence="2" id="KW-0548">Nucleotidyltransferase</keyword>
<feature type="coiled-coil region" evidence="5">
    <location>
        <begin position="141"/>
        <end position="168"/>
    </location>
</feature>
<dbReference type="NCBIfam" id="TIGR01128">
    <property type="entry name" value="holA"/>
    <property type="match status" value="1"/>
</dbReference>
<dbReference type="PANTHER" id="PTHR34388">
    <property type="entry name" value="DNA POLYMERASE III SUBUNIT DELTA"/>
    <property type="match status" value="1"/>
</dbReference>
<proteinExistence type="predicted"/>
<keyword evidence="5" id="KW-0175">Coiled coil</keyword>
<dbReference type="SUPFAM" id="SSF52540">
    <property type="entry name" value="P-loop containing nucleoside triphosphate hydrolases"/>
    <property type="match status" value="1"/>
</dbReference>
<dbReference type="Gene3D" id="1.10.8.60">
    <property type="match status" value="1"/>
</dbReference>
<reference evidence="6 7" key="1">
    <citation type="submission" date="2017-09" db="EMBL/GenBank/DDBJ databases">
        <title>Depth-based differentiation of microbial function through sediment-hosted aquifers and enrichment of novel symbionts in the deep terrestrial subsurface.</title>
        <authorList>
            <person name="Probst A.J."/>
            <person name="Ladd B."/>
            <person name="Jarett J.K."/>
            <person name="Geller-Mcgrath D.E."/>
            <person name="Sieber C.M."/>
            <person name="Emerson J.B."/>
            <person name="Anantharaman K."/>
            <person name="Thomas B.C."/>
            <person name="Malmstrom R."/>
            <person name="Stieglmeier M."/>
            <person name="Klingl A."/>
            <person name="Woyke T."/>
            <person name="Ryan C.M."/>
            <person name="Banfield J.F."/>
        </authorList>
    </citation>
    <scope>NUCLEOTIDE SEQUENCE [LARGE SCALE GENOMIC DNA]</scope>
    <source>
        <strain evidence="6">CG11_big_fil_rev_8_21_14_0_20_35_14</strain>
    </source>
</reference>